<dbReference type="InterPro" id="IPR005178">
    <property type="entry name" value="Ostalpha/TMEM184C"/>
</dbReference>
<dbReference type="EMBL" id="KZ678452">
    <property type="protein sequence ID" value="PSR83901.1"/>
    <property type="molecule type" value="Genomic_DNA"/>
</dbReference>
<dbReference type="OrthoDB" id="5348404at2759"/>
<evidence type="ECO:0000256" key="3">
    <source>
        <dbReference type="ARBA" id="ARBA00022989"/>
    </source>
</evidence>
<keyword evidence="4 5" id="KW-0472">Membrane</keyword>
<dbReference type="SMART" id="SM01417">
    <property type="entry name" value="Solute_trans_a"/>
    <property type="match status" value="1"/>
</dbReference>
<dbReference type="GO" id="GO:0016020">
    <property type="term" value="C:membrane"/>
    <property type="evidence" value="ECO:0007669"/>
    <property type="project" value="UniProtKB-SubCell"/>
</dbReference>
<keyword evidence="3 5" id="KW-1133">Transmembrane helix</keyword>
<keyword evidence="7" id="KW-1185">Reference proteome</keyword>
<keyword evidence="2 5" id="KW-0812">Transmembrane</keyword>
<feature type="transmembrane region" description="Helical" evidence="5">
    <location>
        <begin position="28"/>
        <end position="48"/>
    </location>
</feature>
<proteinExistence type="predicted"/>
<dbReference type="Pfam" id="PF03619">
    <property type="entry name" value="Solute_trans_a"/>
    <property type="match status" value="1"/>
</dbReference>
<evidence type="ECO:0000256" key="1">
    <source>
        <dbReference type="ARBA" id="ARBA00004141"/>
    </source>
</evidence>
<dbReference type="PANTHER" id="PTHR23423">
    <property type="entry name" value="ORGANIC SOLUTE TRANSPORTER-RELATED"/>
    <property type="match status" value="1"/>
</dbReference>
<evidence type="ECO:0000256" key="5">
    <source>
        <dbReference type="SAM" id="Phobius"/>
    </source>
</evidence>
<feature type="transmembrane region" description="Helical" evidence="5">
    <location>
        <begin position="86"/>
        <end position="107"/>
    </location>
</feature>
<gene>
    <name evidence="6" type="ORF">BD289DRAFT_369284</name>
</gene>
<comment type="subcellular location">
    <subcellularLocation>
        <location evidence="1">Membrane</location>
        <topology evidence="1">Multi-pass membrane protein</topology>
    </subcellularLocation>
</comment>
<protein>
    <submittedName>
        <fullName evidence="6">Organic solute transporter Ostalpha-domain-containing protein</fullName>
    </submittedName>
</protein>
<feature type="transmembrane region" description="Helical" evidence="5">
    <location>
        <begin position="218"/>
        <end position="242"/>
    </location>
</feature>
<feature type="transmembrane region" description="Helical" evidence="5">
    <location>
        <begin position="262"/>
        <end position="285"/>
    </location>
</feature>
<dbReference type="InParanoid" id="A0A2T3A6M9"/>
<name>A0A2T3A6M9_9PEZI</name>
<accession>A0A2T3A6M9</accession>
<sequence length="405" mass="44395">MPRTLAHTPTASLAGSSGLAFSRVNETITGACACFVVLSQLVLLCRHATHLSRPNEQLHLMRICCYLPILSIGSFLQVAFPATYPYLGAWLDCAQAIALCHFFLIMCQFVSPSDSQREIYFAALKMPPSQKSHPDLINGLHFYRRTYVLVFQYPVVQLLVAILTAITESQGVYCLVSSSTHFAHLWLNIVHNVSLTVAVVACLRLLRGLQGKLKHHRPLLKLAAFKLLILVTGVIQIVYWILRSIKPTPLTPTATLSFADVFTGIPVLITALLAVPFSVLFHFAYNVEPYYLQNVDANAPLTVREATTTTTATTTTATTTTATTITTTIHTTTTAESSYHGGPLGIRAWMGVLDPSELLSGLKLGVTMLHKANLQRDLDEAVRSSQQEGIHIGESHMSWPAGSRI</sequence>
<dbReference type="STRING" id="2025994.A0A2T3A6M9"/>
<feature type="transmembrane region" description="Helical" evidence="5">
    <location>
        <begin position="60"/>
        <end position="80"/>
    </location>
</feature>
<evidence type="ECO:0000256" key="4">
    <source>
        <dbReference type="ARBA" id="ARBA00023136"/>
    </source>
</evidence>
<evidence type="ECO:0000256" key="2">
    <source>
        <dbReference type="ARBA" id="ARBA00022692"/>
    </source>
</evidence>
<evidence type="ECO:0000313" key="7">
    <source>
        <dbReference type="Proteomes" id="UP000241462"/>
    </source>
</evidence>
<organism evidence="6 7">
    <name type="scientific">Coniella lustricola</name>
    <dbReference type="NCBI Taxonomy" id="2025994"/>
    <lineage>
        <taxon>Eukaryota</taxon>
        <taxon>Fungi</taxon>
        <taxon>Dikarya</taxon>
        <taxon>Ascomycota</taxon>
        <taxon>Pezizomycotina</taxon>
        <taxon>Sordariomycetes</taxon>
        <taxon>Sordariomycetidae</taxon>
        <taxon>Diaporthales</taxon>
        <taxon>Schizoparmaceae</taxon>
        <taxon>Coniella</taxon>
    </lineage>
</organism>
<dbReference type="AlphaFoldDB" id="A0A2T3A6M9"/>
<feature type="transmembrane region" description="Helical" evidence="5">
    <location>
        <begin position="147"/>
        <end position="166"/>
    </location>
</feature>
<evidence type="ECO:0000313" key="6">
    <source>
        <dbReference type="EMBL" id="PSR83901.1"/>
    </source>
</evidence>
<dbReference type="Proteomes" id="UP000241462">
    <property type="component" value="Unassembled WGS sequence"/>
</dbReference>
<feature type="transmembrane region" description="Helical" evidence="5">
    <location>
        <begin position="186"/>
        <end position="206"/>
    </location>
</feature>
<reference evidence="6 7" key="1">
    <citation type="journal article" date="2018" name="Mycol. Prog.">
        <title>Coniella lustricola, a new species from submerged detritus.</title>
        <authorList>
            <person name="Raudabaugh D.B."/>
            <person name="Iturriaga T."/>
            <person name="Carver A."/>
            <person name="Mondo S."/>
            <person name="Pangilinan J."/>
            <person name="Lipzen A."/>
            <person name="He G."/>
            <person name="Amirebrahimi M."/>
            <person name="Grigoriev I.V."/>
            <person name="Miller A.N."/>
        </authorList>
    </citation>
    <scope>NUCLEOTIDE SEQUENCE [LARGE SCALE GENOMIC DNA]</scope>
    <source>
        <strain evidence="6 7">B22-T-1</strain>
    </source>
</reference>